<dbReference type="EMBL" id="KV750940">
    <property type="protein sequence ID" value="OCL02505.1"/>
    <property type="molecule type" value="Genomic_DNA"/>
</dbReference>
<dbReference type="InterPro" id="IPR050792">
    <property type="entry name" value="ADP-ribosylglycohydrolase"/>
</dbReference>
<evidence type="ECO:0000313" key="4">
    <source>
        <dbReference type="Proteomes" id="UP000250140"/>
    </source>
</evidence>
<protein>
    <submittedName>
        <fullName evidence="3">ADP-ribosylglycohydrolase</fullName>
    </submittedName>
</protein>
<name>A0A8E2EQ12_9PEZI</name>
<feature type="binding site" evidence="1">
    <location>
        <position position="83"/>
    </location>
    <ligand>
        <name>Mg(2+)</name>
        <dbReference type="ChEBI" id="CHEBI:18420"/>
        <label>1</label>
    </ligand>
</feature>
<dbReference type="InterPro" id="IPR036705">
    <property type="entry name" value="Ribosyl_crysJ1_sf"/>
</dbReference>
<feature type="region of interest" description="Disordered" evidence="2">
    <location>
        <begin position="425"/>
        <end position="456"/>
    </location>
</feature>
<accession>A0A8E2EQ12</accession>
<dbReference type="AlphaFoldDB" id="A0A8E2EQ12"/>
<feature type="binding site" evidence="1">
    <location>
        <position position="334"/>
    </location>
    <ligand>
        <name>Mg(2+)</name>
        <dbReference type="ChEBI" id="CHEBI:18420"/>
        <label>1</label>
    </ligand>
</feature>
<dbReference type="Pfam" id="PF03747">
    <property type="entry name" value="ADP_ribosyl_GH"/>
    <property type="match status" value="1"/>
</dbReference>
<feature type="compositionally biased region" description="Basic and acidic residues" evidence="2">
    <location>
        <begin position="425"/>
        <end position="436"/>
    </location>
</feature>
<dbReference type="PANTHER" id="PTHR16222:SF28">
    <property type="entry name" value="ADP-RIBOSYLGLYCOHYDROLASE"/>
    <property type="match status" value="1"/>
</dbReference>
<feature type="binding site" evidence="1">
    <location>
        <position position="81"/>
    </location>
    <ligand>
        <name>Mg(2+)</name>
        <dbReference type="ChEBI" id="CHEBI:18420"/>
        <label>1</label>
    </ligand>
</feature>
<comment type="cofactor">
    <cofactor evidence="1">
        <name>Mg(2+)</name>
        <dbReference type="ChEBI" id="CHEBI:18420"/>
    </cofactor>
    <text evidence="1">Binds 2 magnesium ions per subunit.</text>
</comment>
<dbReference type="GO" id="GO:0046872">
    <property type="term" value="F:metal ion binding"/>
    <property type="evidence" value="ECO:0007669"/>
    <property type="project" value="UniProtKB-KW"/>
</dbReference>
<keyword evidence="1" id="KW-0479">Metal-binding</keyword>
<keyword evidence="4" id="KW-1185">Reference proteome</keyword>
<evidence type="ECO:0000256" key="1">
    <source>
        <dbReference type="PIRSR" id="PIRSR605502-1"/>
    </source>
</evidence>
<evidence type="ECO:0000256" key="2">
    <source>
        <dbReference type="SAM" id="MobiDB-lite"/>
    </source>
</evidence>
<feature type="binding site" evidence="1">
    <location>
        <position position="331"/>
    </location>
    <ligand>
        <name>Mg(2+)</name>
        <dbReference type="ChEBI" id="CHEBI:18420"/>
        <label>1</label>
    </ligand>
</feature>
<dbReference type="InterPro" id="IPR005502">
    <property type="entry name" value="Ribosyl_crysJ1"/>
</dbReference>
<keyword evidence="3" id="KW-0378">Hydrolase</keyword>
<reference evidence="3 4" key="1">
    <citation type="journal article" date="2016" name="Nat. Commun.">
        <title>Ectomycorrhizal ecology is imprinted in the genome of the dominant symbiotic fungus Cenococcum geophilum.</title>
        <authorList>
            <consortium name="DOE Joint Genome Institute"/>
            <person name="Peter M."/>
            <person name="Kohler A."/>
            <person name="Ohm R.A."/>
            <person name="Kuo A."/>
            <person name="Krutzmann J."/>
            <person name="Morin E."/>
            <person name="Arend M."/>
            <person name="Barry K.W."/>
            <person name="Binder M."/>
            <person name="Choi C."/>
            <person name="Clum A."/>
            <person name="Copeland A."/>
            <person name="Grisel N."/>
            <person name="Haridas S."/>
            <person name="Kipfer T."/>
            <person name="LaButti K."/>
            <person name="Lindquist E."/>
            <person name="Lipzen A."/>
            <person name="Maire R."/>
            <person name="Meier B."/>
            <person name="Mihaltcheva S."/>
            <person name="Molinier V."/>
            <person name="Murat C."/>
            <person name="Poggeler S."/>
            <person name="Quandt C.A."/>
            <person name="Sperisen C."/>
            <person name="Tritt A."/>
            <person name="Tisserant E."/>
            <person name="Crous P.W."/>
            <person name="Henrissat B."/>
            <person name="Nehls U."/>
            <person name="Egli S."/>
            <person name="Spatafora J.W."/>
            <person name="Grigoriev I.V."/>
            <person name="Martin F.M."/>
        </authorList>
    </citation>
    <scope>NUCLEOTIDE SEQUENCE [LARGE SCALE GENOMIC DNA]</scope>
    <source>
        <strain evidence="3 4">CBS 207.34</strain>
    </source>
</reference>
<keyword evidence="1" id="KW-0460">Magnesium</keyword>
<dbReference type="PANTHER" id="PTHR16222">
    <property type="entry name" value="ADP-RIBOSYLGLYCOHYDROLASE"/>
    <property type="match status" value="1"/>
</dbReference>
<organism evidence="3 4">
    <name type="scientific">Glonium stellatum</name>
    <dbReference type="NCBI Taxonomy" id="574774"/>
    <lineage>
        <taxon>Eukaryota</taxon>
        <taxon>Fungi</taxon>
        <taxon>Dikarya</taxon>
        <taxon>Ascomycota</taxon>
        <taxon>Pezizomycotina</taxon>
        <taxon>Dothideomycetes</taxon>
        <taxon>Pleosporomycetidae</taxon>
        <taxon>Gloniales</taxon>
        <taxon>Gloniaceae</taxon>
        <taxon>Glonium</taxon>
    </lineage>
</organism>
<dbReference type="GO" id="GO:0016787">
    <property type="term" value="F:hydrolase activity"/>
    <property type="evidence" value="ECO:0007669"/>
    <property type="project" value="UniProtKB-KW"/>
</dbReference>
<feature type="binding site" evidence="1">
    <location>
        <position position="82"/>
    </location>
    <ligand>
        <name>Mg(2+)</name>
        <dbReference type="ChEBI" id="CHEBI:18420"/>
        <label>1</label>
    </ligand>
</feature>
<dbReference type="Gene3D" id="1.10.4080.10">
    <property type="entry name" value="ADP-ribosylation/Crystallin J1"/>
    <property type="match status" value="1"/>
</dbReference>
<evidence type="ECO:0000313" key="3">
    <source>
        <dbReference type="EMBL" id="OCL02505.1"/>
    </source>
</evidence>
<sequence>MIADLDFLSSHPFVRSTARDKVFGTIFGSALGDAIGLYTEFLPQHEAERSYPLRKFSLISPVTPVRSDSHRSKFYTKNAWTDDTDHALLIILSYLHNEGKISPRDFAARLQIWIEQGLRCLDRPPMGIGQLVGGVVKDPAFLESPEDVARKRWIKSGRHVAPNGSLMRTHPLGIMCVGFDLEKTFRIAADMSVVTHADPRCVVACCISTALIRGILRGEIVVEADVDAILQQAYDWVKAQPELLDPGQDAELTPREVAGLLDLKEFERHVHAKSWDDLKLDSAQQIGYVYKCLGCAILALRLGMRQTASHFPTSPDVFEDLITDLIMCGGDADTNACVTGAILGCWVGYSCLPPTWSNGLTHGEWLGKKTGRLCRMVGVACGSVEAVKEIDADTAPDGGKGLLSKEELDRRERDIILMILTRDKERKEEEEGEKQKAQGKGFGRWLKGISGSSSVN</sequence>
<dbReference type="OrthoDB" id="2021138at2759"/>
<proteinExistence type="predicted"/>
<dbReference type="Proteomes" id="UP000250140">
    <property type="component" value="Unassembled WGS sequence"/>
</dbReference>
<gene>
    <name evidence="3" type="ORF">AOQ84DRAFT_327331</name>
</gene>
<feature type="binding site" evidence="1">
    <location>
        <position position="333"/>
    </location>
    <ligand>
        <name>Mg(2+)</name>
        <dbReference type="ChEBI" id="CHEBI:18420"/>
        <label>1</label>
    </ligand>
</feature>
<dbReference type="SUPFAM" id="SSF101478">
    <property type="entry name" value="ADP-ribosylglycohydrolase"/>
    <property type="match status" value="1"/>
</dbReference>